<dbReference type="InterPro" id="IPR007991">
    <property type="entry name" value="RNA_pol_I_trans_ini_fac_RRN3"/>
</dbReference>
<keyword evidence="3" id="KW-0396">Initiation factor</keyword>
<dbReference type="PANTHER" id="PTHR12790:SF0">
    <property type="entry name" value="RNA POLYMERASE I-SPECIFIC TRANSCRIPTION INITIATION FACTOR RRN3-RELATED"/>
    <property type="match status" value="1"/>
</dbReference>
<dbReference type="GO" id="GO:0001042">
    <property type="term" value="F:RNA polymerase I core binding"/>
    <property type="evidence" value="ECO:0007669"/>
    <property type="project" value="TreeGrafter"/>
</dbReference>
<comment type="similarity">
    <text evidence="1">Belongs to the RRN3 family.</text>
</comment>
<dbReference type="GO" id="GO:0001181">
    <property type="term" value="F:RNA polymerase I general transcription initiation factor activity"/>
    <property type="evidence" value="ECO:0007669"/>
    <property type="project" value="InterPro"/>
</dbReference>
<dbReference type="AlphaFoldDB" id="A0A7J6XF71"/>
<evidence type="ECO:0000313" key="4">
    <source>
        <dbReference type="Proteomes" id="UP000554482"/>
    </source>
</evidence>
<gene>
    <name evidence="3" type="ORF">FRX31_002224</name>
</gene>
<dbReference type="OrthoDB" id="26970at2759"/>
<keyword evidence="4" id="KW-1185">Reference proteome</keyword>
<keyword evidence="3" id="KW-0648">Protein biosynthesis</keyword>
<dbReference type="GO" id="GO:0006361">
    <property type="term" value="P:transcription initiation at RNA polymerase I promoter"/>
    <property type="evidence" value="ECO:0007669"/>
    <property type="project" value="InterPro"/>
</dbReference>
<evidence type="ECO:0000256" key="2">
    <source>
        <dbReference type="SAM" id="MobiDB-lite"/>
    </source>
</evidence>
<comment type="caution">
    <text evidence="3">The sequence shown here is derived from an EMBL/GenBank/DDBJ whole genome shotgun (WGS) entry which is preliminary data.</text>
</comment>
<dbReference type="Pfam" id="PF05327">
    <property type="entry name" value="RRN3"/>
    <property type="match status" value="1"/>
</dbReference>
<evidence type="ECO:0000313" key="3">
    <source>
        <dbReference type="EMBL" id="KAF5208189.1"/>
    </source>
</evidence>
<proteinExistence type="inferred from homology"/>
<reference evidence="3 4" key="1">
    <citation type="submission" date="2020-06" db="EMBL/GenBank/DDBJ databases">
        <title>Transcriptomic and genomic resources for Thalictrum thalictroides and T. hernandezii: Facilitating candidate gene discovery in an emerging model plant lineage.</title>
        <authorList>
            <person name="Arias T."/>
            <person name="Riano-Pachon D.M."/>
            <person name="Di Stilio V.S."/>
        </authorList>
    </citation>
    <scope>NUCLEOTIDE SEQUENCE [LARGE SCALE GENOMIC DNA]</scope>
    <source>
        <strain evidence="4">cv. WT478/WT964</strain>
        <tissue evidence="3">Leaves</tissue>
    </source>
</reference>
<sequence>MFFPFDPCLLKNCDRFIRPHFLYWSMVNKTYDDDDDDNGSSDEDINEDEGFIDGNSECFYDKERNLDESDLEIELEEFENSMNKMSITPRKSLKHMMPARIRPSTSPESL</sequence>
<dbReference type="EMBL" id="JABWDY010000325">
    <property type="protein sequence ID" value="KAF5208189.1"/>
    <property type="molecule type" value="Genomic_DNA"/>
</dbReference>
<protein>
    <submittedName>
        <fullName evidence="3">Rna polymerase i specific transcription initiation factor rrn3 protein</fullName>
    </submittedName>
</protein>
<dbReference type="GO" id="GO:0005634">
    <property type="term" value="C:nucleus"/>
    <property type="evidence" value="ECO:0007669"/>
    <property type="project" value="TreeGrafter"/>
</dbReference>
<dbReference type="Proteomes" id="UP000554482">
    <property type="component" value="Unassembled WGS sequence"/>
</dbReference>
<dbReference type="PANTHER" id="PTHR12790">
    <property type="entry name" value="TRANSCRIPTION INITIATION FACTOR IA RRN3"/>
    <property type="match status" value="1"/>
</dbReference>
<dbReference type="GO" id="GO:0003743">
    <property type="term" value="F:translation initiation factor activity"/>
    <property type="evidence" value="ECO:0007669"/>
    <property type="project" value="UniProtKB-KW"/>
</dbReference>
<organism evidence="3 4">
    <name type="scientific">Thalictrum thalictroides</name>
    <name type="common">Rue-anemone</name>
    <name type="synonym">Anemone thalictroides</name>
    <dbReference type="NCBI Taxonomy" id="46969"/>
    <lineage>
        <taxon>Eukaryota</taxon>
        <taxon>Viridiplantae</taxon>
        <taxon>Streptophyta</taxon>
        <taxon>Embryophyta</taxon>
        <taxon>Tracheophyta</taxon>
        <taxon>Spermatophyta</taxon>
        <taxon>Magnoliopsida</taxon>
        <taxon>Ranunculales</taxon>
        <taxon>Ranunculaceae</taxon>
        <taxon>Thalictroideae</taxon>
        <taxon>Thalictrum</taxon>
    </lineage>
</organism>
<name>A0A7J6XF71_THATH</name>
<feature type="region of interest" description="Disordered" evidence="2">
    <location>
        <begin position="89"/>
        <end position="110"/>
    </location>
</feature>
<accession>A0A7J6XF71</accession>
<evidence type="ECO:0000256" key="1">
    <source>
        <dbReference type="ARBA" id="ARBA00010098"/>
    </source>
</evidence>